<dbReference type="Gene3D" id="3.40.50.300">
    <property type="entry name" value="P-loop containing nucleotide triphosphate hydrolases"/>
    <property type="match status" value="2"/>
</dbReference>
<feature type="domain" description="AAA+ ATPase" evidence="1">
    <location>
        <begin position="25"/>
        <end position="263"/>
    </location>
</feature>
<dbReference type="PANTHER" id="PTHR43581">
    <property type="entry name" value="ATP/GTP PHOSPHATASE"/>
    <property type="match status" value="1"/>
</dbReference>
<protein>
    <submittedName>
        <fullName evidence="2">Sulfate transporter</fullName>
    </submittedName>
</protein>
<dbReference type="InterPro" id="IPR027417">
    <property type="entry name" value="P-loop_NTPase"/>
</dbReference>
<dbReference type="SMART" id="SM00382">
    <property type="entry name" value="AAA"/>
    <property type="match status" value="1"/>
</dbReference>
<dbReference type="SUPFAM" id="SSF52540">
    <property type="entry name" value="P-loop containing nucleoside triphosphate hydrolases"/>
    <property type="match status" value="1"/>
</dbReference>
<sequence length="445" mass="50613">MNSLRVHLEFIQHVMSLTLELDLSAPGLICLVGRNGTGKTTLVRALRNLSSADTFIKTATPYAFSFNSRITYIVDGTKLVFSYDEKIRSLNCREVIPFELRGLISAELPMPHGNRFNYFKSASEADLDIRKAIALGSHGRPDELIAFLTAIYGSIRYSSMVEVTVKGKSYYAIVKDDHTYIREDYLSSGEYFLINLYRTIKGSAQLIVIDEIDLSLDAAAQANLTAWLRDFCARYERKILFTTHSLALMRQLEARELFYIDESQGQISISPKSYSYAKARLFGFSGWDKYILTEDEVLLGFIEAIIQKYCPQIFFRYKIIFIGGGTQVINLMKHNEREQFLSSPGNVMAILDGDQKNEKFVEHSGVYTIPLESVEKAIYAESQVDNQFPFVTSRGSFTGPKDFHNYLQEKKVATQKEIFEYLMDRNDIALQGLVSVLRDFLARVA</sequence>
<dbReference type="EMBL" id="CP028901">
    <property type="protein sequence ID" value="AWB34722.1"/>
    <property type="molecule type" value="Genomic_DNA"/>
</dbReference>
<evidence type="ECO:0000313" key="2">
    <source>
        <dbReference type="EMBL" id="AWB34722.1"/>
    </source>
</evidence>
<organism evidence="2 3">
    <name type="scientific">Orrella marina</name>
    <dbReference type="NCBI Taxonomy" id="2163011"/>
    <lineage>
        <taxon>Bacteria</taxon>
        <taxon>Pseudomonadati</taxon>
        <taxon>Pseudomonadota</taxon>
        <taxon>Betaproteobacteria</taxon>
        <taxon>Burkholderiales</taxon>
        <taxon>Alcaligenaceae</taxon>
        <taxon>Orrella</taxon>
    </lineage>
</organism>
<dbReference type="PANTHER" id="PTHR43581:SF2">
    <property type="entry name" value="EXCINUCLEASE ATPASE SUBUNIT"/>
    <property type="match status" value="1"/>
</dbReference>
<dbReference type="InterPro" id="IPR003593">
    <property type="entry name" value="AAA+_ATPase"/>
</dbReference>
<reference evidence="2 3" key="1">
    <citation type="submission" date="2018-04" db="EMBL/GenBank/DDBJ databases">
        <title>Bordetella sp. HZ20 isolated from seawater.</title>
        <authorList>
            <person name="Sun C."/>
        </authorList>
    </citation>
    <scope>NUCLEOTIDE SEQUENCE [LARGE SCALE GENOMIC DNA]</scope>
    <source>
        <strain evidence="2 3">HZ20</strain>
    </source>
</reference>
<dbReference type="Proteomes" id="UP000244571">
    <property type="component" value="Chromosome"/>
</dbReference>
<dbReference type="GO" id="GO:0005524">
    <property type="term" value="F:ATP binding"/>
    <property type="evidence" value="ECO:0007669"/>
    <property type="project" value="InterPro"/>
</dbReference>
<dbReference type="AlphaFoldDB" id="A0A2R4XLP8"/>
<gene>
    <name evidence="2" type="ORF">DBV39_14450</name>
</gene>
<dbReference type="InterPro" id="IPR003959">
    <property type="entry name" value="ATPase_AAA_core"/>
</dbReference>
<dbReference type="Pfam" id="PF13304">
    <property type="entry name" value="AAA_21"/>
    <property type="match status" value="1"/>
</dbReference>
<dbReference type="InterPro" id="IPR051396">
    <property type="entry name" value="Bact_Antivir_Def_Nuclease"/>
</dbReference>
<accession>A0A2R4XLP8</accession>
<dbReference type="GO" id="GO:0016887">
    <property type="term" value="F:ATP hydrolysis activity"/>
    <property type="evidence" value="ECO:0007669"/>
    <property type="project" value="InterPro"/>
</dbReference>
<dbReference type="KEGG" id="boz:DBV39_14450"/>
<keyword evidence="3" id="KW-1185">Reference proteome</keyword>
<name>A0A2R4XLP8_9BURK</name>
<dbReference type="CDD" id="cd00267">
    <property type="entry name" value="ABC_ATPase"/>
    <property type="match status" value="1"/>
</dbReference>
<proteinExistence type="predicted"/>
<evidence type="ECO:0000313" key="3">
    <source>
        <dbReference type="Proteomes" id="UP000244571"/>
    </source>
</evidence>
<dbReference type="OrthoDB" id="7024727at2"/>
<evidence type="ECO:0000259" key="1">
    <source>
        <dbReference type="SMART" id="SM00382"/>
    </source>
</evidence>